<dbReference type="Proteomes" id="UP001257060">
    <property type="component" value="Unassembled WGS sequence"/>
</dbReference>
<feature type="compositionally biased region" description="Low complexity" evidence="1">
    <location>
        <begin position="1"/>
        <end position="17"/>
    </location>
</feature>
<name>A0ABU2GE55_9EURY</name>
<keyword evidence="4" id="KW-1185">Reference proteome</keyword>
<feature type="region of interest" description="Disordered" evidence="1">
    <location>
        <begin position="1"/>
        <end position="31"/>
    </location>
</feature>
<feature type="compositionally biased region" description="Basic and acidic residues" evidence="1">
    <location>
        <begin position="19"/>
        <end position="31"/>
    </location>
</feature>
<comment type="caution">
    <text evidence="3">The sequence shown here is derived from an EMBL/GenBank/DDBJ whole genome shotgun (WGS) entry which is preliminary data.</text>
</comment>
<reference evidence="3 4" key="1">
    <citation type="submission" date="2022-06" db="EMBL/GenBank/DDBJ databases">
        <title>Halogeometricum sp. a new haloarchaeum isolate from saline soil.</title>
        <authorList>
            <person name="Strakova D."/>
            <person name="Galisteo C."/>
            <person name="Sanchez-Porro C."/>
            <person name="Ventosa A."/>
        </authorList>
    </citation>
    <scope>NUCLEOTIDE SEQUENCE [LARGE SCALE GENOMIC DNA]</scope>
    <source>
        <strain evidence="3 4">S1BR25-6</strain>
    </source>
</reference>
<organism evidence="3 4">
    <name type="scientific">Halogeometricum salsisoli</name>
    <dbReference type="NCBI Taxonomy" id="2950536"/>
    <lineage>
        <taxon>Archaea</taxon>
        <taxon>Methanobacteriati</taxon>
        <taxon>Methanobacteriota</taxon>
        <taxon>Stenosarchaea group</taxon>
        <taxon>Halobacteria</taxon>
        <taxon>Halobacteriales</taxon>
        <taxon>Haloferacaceae</taxon>
        <taxon>Halogeometricum</taxon>
    </lineage>
</organism>
<evidence type="ECO:0000256" key="1">
    <source>
        <dbReference type="SAM" id="MobiDB-lite"/>
    </source>
</evidence>
<evidence type="ECO:0000259" key="2">
    <source>
        <dbReference type="Pfam" id="PF25950"/>
    </source>
</evidence>
<evidence type="ECO:0000313" key="3">
    <source>
        <dbReference type="EMBL" id="MDS0299087.1"/>
    </source>
</evidence>
<gene>
    <name evidence="3" type="ORF">NDI76_10060</name>
</gene>
<sequence length="172" mass="17919">MCDSSGSPDLPGSSDSPDSPDRPEVVGRVERRLSAEHADVLEALSACADAVAAEWGDGGDKNDGETAAERPPRTTDREAVGPPLHRALDASGLLAHLPCVLSDLVTAAGRPMPASPVAAPPYVVVTSEGVLLRASLDDGRLVVSLRVFDIDRSGGEPGYVRRDGVDPAVEFR</sequence>
<evidence type="ECO:0000313" key="4">
    <source>
        <dbReference type="Proteomes" id="UP001257060"/>
    </source>
</evidence>
<protein>
    <recommendedName>
        <fullName evidence="2">DUF7988 domain-containing protein</fullName>
    </recommendedName>
</protein>
<dbReference type="EMBL" id="JAMQOP010000002">
    <property type="protein sequence ID" value="MDS0299087.1"/>
    <property type="molecule type" value="Genomic_DNA"/>
</dbReference>
<accession>A0ABU2GE55</accession>
<proteinExistence type="predicted"/>
<dbReference type="InterPro" id="IPR058294">
    <property type="entry name" value="DUF7988"/>
</dbReference>
<feature type="domain" description="DUF7988" evidence="2">
    <location>
        <begin position="28"/>
        <end position="169"/>
    </location>
</feature>
<feature type="region of interest" description="Disordered" evidence="1">
    <location>
        <begin position="54"/>
        <end position="84"/>
    </location>
</feature>
<feature type="compositionally biased region" description="Basic and acidic residues" evidence="1">
    <location>
        <begin position="58"/>
        <end position="79"/>
    </location>
</feature>
<dbReference type="Pfam" id="PF25950">
    <property type="entry name" value="DUF7988"/>
    <property type="match status" value="1"/>
</dbReference>